<name>A0A3B0ZZR5_9ZZZZ</name>
<dbReference type="AlphaFoldDB" id="A0A3B0ZZR5"/>
<organism evidence="1">
    <name type="scientific">hydrothermal vent metagenome</name>
    <dbReference type="NCBI Taxonomy" id="652676"/>
    <lineage>
        <taxon>unclassified sequences</taxon>
        <taxon>metagenomes</taxon>
        <taxon>ecological metagenomes</taxon>
    </lineage>
</organism>
<sequence>MKMIKLTILGISSILASAPLLADERGGRIEDRFDRRGDRIENRMERKGDRINGRLDRRGD</sequence>
<evidence type="ECO:0000313" key="1">
    <source>
        <dbReference type="EMBL" id="VAW93373.1"/>
    </source>
</evidence>
<reference evidence="1" key="1">
    <citation type="submission" date="2018-06" db="EMBL/GenBank/DDBJ databases">
        <authorList>
            <person name="Zhirakovskaya E."/>
        </authorList>
    </citation>
    <scope>NUCLEOTIDE SEQUENCE</scope>
</reference>
<feature type="non-terminal residue" evidence="1">
    <location>
        <position position="60"/>
    </location>
</feature>
<proteinExistence type="predicted"/>
<accession>A0A3B0ZZR5</accession>
<protein>
    <submittedName>
        <fullName evidence="1">Uncharacterized protein</fullName>
    </submittedName>
</protein>
<gene>
    <name evidence="1" type="ORF">MNBD_GAMMA21-972</name>
</gene>
<dbReference type="EMBL" id="UOFR01000018">
    <property type="protein sequence ID" value="VAW93373.1"/>
    <property type="molecule type" value="Genomic_DNA"/>
</dbReference>